<name>A0A316U7A1_9BASI</name>
<evidence type="ECO:0000313" key="5">
    <source>
        <dbReference type="Proteomes" id="UP000245942"/>
    </source>
</evidence>
<feature type="domain" description="FUZ/MON1/HPS1 second Longin" evidence="3">
    <location>
        <begin position="703"/>
        <end position="830"/>
    </location>
</feature>
<feature type="compositionally biased region" description="Basic and acidic residues" evidence="1">
    <location>
        <begin position="201"/>
        <end position="221"/>
    </location>
</feature>
<evidence type="ECO:0000256" key="1">
    <source>
        <dbReference type="SAM" id="MobiDB-lite"/>
    </source>
</evidence>
<feature type="domain" description="FUZ/MON1/HPS1 first Longin" evidence="2">
    <location>
        <begin position="398"/>
        <end position="604"/>
    </location>
</feature>
<dbReference type="PANTHER" id="PTHR13027:SF7">
    <property type="entry name" value="VACUOLAR FUSION PROTEIN MON1 HOMOLOG"/>
    <property type="match status" value="1"/>
</dbReference>
<feature type="region of interest" description="Disordered" evidence="1">
    <location>
        <begin position="433"/>
        <end position="487"/>
    </location>
</feature>
<accession>A0A316U7A1</accession>
<feature type="region of interest" description="Disordered" evidence="1">
    <location>
        <begin position="54"/>
        <end position="228"/>
    </location>
</feature>
<dbReference type="RefSeq" id="XP_025347868.1">
    <property type="nucleotide sequence ID" value="XM_025492525.1"/>
</dbReference>
<feature type="compositionally biased region" description="Basic and acidic residues" evidence="1">
    <location>
        <begin position="433"/>
        <end position="459"/>
    </location>
</feature>
<feature type="compositionally biased region" description="Basic and acidic residues" evidence="1">
    <location>
        <begin position="960"/>
        <end position="974"/>
    </location>
</feature>
<dbReference type="GO" id="GO:0016192">
    <property type="term" value="P:vesicle-mediated transport"/>
    <property type="evidence" value="ECO:0007669"/>
    <property type="project" value="InterPro"/>
</dbReference>
<dbReference type="GeneID" id="37014259"/>
<dbReference type="InterPro" id="IPR043971">
    <property type="entry name" value="FUZ/MON1/HPS1_longin_2"/>
</dbReference>
<dbReference type="Pfam" id="PF19037">
    <property type="entry name" value="Fuz_longin_2"/>
    <property type="match status" value="1"/>
</dbReference>
<evidence type="ECO:0000259" key="3">
    <source>
        <dbReference type="Pfam" id="PF19037"/>
    </source>
</evidence>
<dbReference type="InterPro" id="IPR004353">
    <property type="entry name" value="Mon1"/>
</dbReference>
<dbReference type="STRING" id="1684307.A0A316U7A1"/>
<sequence>MAPSSSSSASPHLPAKAHPAPVVISRSASPRPQSIHGPSLAAPNFLATLSPRKSAALTETSKSLALAEASSSSSTSSTPLASPSISAEDGSKFSLGGSRLIEEAEAANETLQGPKREERPAKLSLRLGSAMDTTLGPVETTEAQQSDRPLDVKVIVANGADEPSQMEAKGIGSSERTSPSHGPEVQIEVTRPSEEGIIGSTKDDAANSPEQSKETETEEAKGSAWSSWTSRAASGSLSFFKQSTSTAAGWGSTLTTNPFRGSGKDREPATTSQAEAGPSRPRSIVESDDDDDAALAKSAADTLRIGAKNEEKRRAAQTRLQQKRDKAKVVSDKRTGGSERGRQVEGSLLPSRLVAEVDSVPESRSSSPTIRGLNTFDYVEELPGACDPPTGETLPERRYFILTQAGKPVFLSHLAARRLEREDAARARLKALRQAERDRAQQRADLPKGSEVRTEKLAQMDEEDNEARAQEEAARKKDEVASDEDEEDSAVQVGVLQALISNYFDKGLAVLESKSIEILQLPKSSSRVVFLMRGPLYLAVTSTWSDGGQIYSDSATVLKAHLEILHAGLISLISESQLKGLFARGHNFDLRRMLEGTDGILSSLVARCQVDFGLILGAGGGGGICLRPTRLDLKLREDLGSCLSLERWENRPLSRVLAGDSGRSSPLNVPDSPNGEHSRSDFLKADLDPSKLRMEFKIPPRPKDLLYILLITADGQLITMLRPRRLSAYPLDLHLLMNTIVGMSRRTQREPGTVNWIPICLPRFAPQGMVQAHISWLHGDPHQHEKRADRQEEEDGSSETAKDSKRKAECALVIVTADRESFDEIGIWRDGVVKALSLPPSPLASLSHSLTQAPISPDSLRLPGLRHFVLKKKDDLQIVWSEWIEPYAGDSLEAVLARDRVRKTYARARELSILGARMGKSGKKTRKGKETLSASEAAKRNRKSTTEEKQPTTTPDGETGADREVRGAETKDVPAAEDAEENSSTTSTSTPKDSASVAEEASPATIPSALLPQANITSHYFRTPHEAFYIEVPPAPTTSHLTGPLVVDPDSASPYEVYLTLSSNVPPATARKIARQVVRWGLGSGAGAGGDAVAVAGERWRLFVSGRGMVF</sequence>
<feature type="region of interest" description="Disordered" evidence="1">
    <location>
        <begin position="1"/>
        <end position="41"/>
    </location>
</feature>
<proteinExistence type="predicted"/>
<feature type="compositionally biased region" description="Low complexity" evidence="1">
    <location>
        <begin position="60"/>
        <end position="87"/>
    </location>
</feature>
<reference evidence="4 5" key="1">
    <citation type="journal article" date="2018" name="Mol. Biol. Evol.">
        <title>Broad Genomic Sampling Reveals a Smut Pathogenic Ancestry of the Fungal Clade Ustilaginomycotina.</title>
        <authorList>
            <person name="Kijpornyongpan T."/>
            <person name="Mondo S.J."/>
            <person name="Barry K."/>
            <person name="Sandor L."/>
            <person name="Lee J."/>
            <person name="Lipzen A."/>
            <person name="Pangilinan J."/>
            <person name="LaButti K."/>
            <person name="Hainaut M."/>
            <person name="Henrissat B."/>
            <person name="Grigoriev I.V."/>
            <person name="Spatafora J.W."/>
            <person name="Aime M.C."/>
        </authorList>
    </citation>
    <scope>NUCLEOTIDE SEQUENCE [LARGE SCALE GENOMIC DNA]</scope>
    <source>
        <strain evidence="4 5">MCA 4718</strain>
    </source>
</reference>
<feature type="region of interest" description="Disordered" evidence="1">
    <location>
        <begin position="917"/>
        <end position="1010"/>
    </location>
</feature>
<evidence type="ECO:0000313" key="4">
    <source>
        <dbReference type="EMBL" id="PWN20708.1"/>
    </source>
</evidence>
<dbReference type="Proteomes" id="UP000245942">
    <property type="component" value="Unassembled WGS sequence"/>
</dbReference>
<feature type="compositionally biased region" description="Low complexity" evidence="1">
    <location>
        <begin position="1"/>
        <end position="21"/>
    </location>
</feature>
<feature type="compositionally biased region" description="Polar residues" evidence="1">
    <location>
        <begin position="245"/>
        <end position="259"/>
    </location>
</feature>
<dbReference type="GO" id="GO:0035658">
    <property type="term" value="C:Mon1-Ccz1 complex"/>
    <property type="evidence" value="ECO:0007669"/>
    <property type="project" value="TreeGrafter"/>
</dbReference>
<gene>
    <name evidence="4" type="ORF">BCV69DRAFT_282928</name>
</gene>
<feature type="region of interest" description="Disordered" evidence="1">
    <location>
        <begin position="780"/>
        <end position="803"/>
    </location>
</feature>
<dbReference type="AlphaFoldDB" id="A0A316U7A1"/>
<dbReference type="EMBL" id="KZ819327">
    <property type="protein sequence ID" value="PWN20708.1"/>
    <property type="molecule type" value="Genomic_DNA"/>
</dbReference>
<evidence type="ECO:0000259" key="2">
    <source>
        <dbReference type="Pfam" id="PF19036"/>
    </source>
</evidence>
<organism evidence="4 5">
    <name type="scientific">Pseudomicrostroma glucosiphilum</name>
    <dbReference type="NCBI Taxonomy" id="1684307"/>
    <lineage>
        <taxon>Eukaryota</taxon>
        <taxon>Fungi</taxon>
        <taxon>Dikarya</taxon>
        <taxon>Basidiomycota</taxon>
        <taxon>Ustilaginomycotina</taxon>
        <taxon>Exobasidiomycetes</taxon>
        <taxon>Microstromatales</taxon>
        <taxon>Microstromatales incertae sedis</taxon>
        <taxon>Pseudomicrostroma</taxon>
    </lineage>
</organism>
<feature type="compositionally biased region" description="Basic and acidic residues" evidence="1">
    <location>
        <begin position="780"/>
        <end position="790"/>
    </location>
</feature>
<dbReference type="GO" id="GO:0000329">
    <property type="term" value="C:fungal-type vacuole membrane"/>
    <property type="evidence" value="ECO:0007669"/>
    <property type="project" value="TreeGrafter"/>
</dbReference>
<feature type="compositionally biased region" description="Basic and acidic residues" evidence="1">
    <location>
        <begin position="322"/>
        <end position="343"/>
    </location>
</feature>
<keyword evidence="5" id="KW-1185">Reference proteome</keyword>
<dbReference type="Pfam" id="PF19036">
    <property type="entry name" value="Fuz_longin_1"/>
    <property type="match status" value="1"/>
</dbReference>
<dbReference type="PANTHER" id="PTHR13027">
    <property type="entry name" value="SAND PROTEIN-RELATED"/>
    <property type="match status" value="1"/>
</dbReference>
<feature type="region of interest" description="Disordered" evidence="1">
    <location>
        <begin position="658"/>
        <end position="682"/>
    </location>
</feature>
<protein>
    <submittedName>
        <fullName evidence="4">Uncharacterized protein</fullName>
    </submittedName>
</protein>
<dbReference type="InterPro" id="IPR043972">
    <property type="entry name" value="FUZ/MON1/HPS1_longin_1"/>
</dbReference>
<dbReference type="GO" id="GO:0006623">
    <property type="term" value="P:protein targeting to vacuole"/>
    <property type="evidence" value="ECO:0007669"/>
    <property type="project" value="InterPro"/>
</dbReference>
<feature type="region of interest" description="Disordered" evidence="1">
    <location>
        <begin position="245"/>
        <end position="350"/>
    </location>
</feature>
<feature type="compositionally biased region" description="Basic and acidic residues" evidence="1">
    <location>
        <begin position="466"/>
        <end position="480"/>
    </location>
</feature>
<dbReference type="OrthoDB" id="272411at2759"/>